<dbReference type="InterPro" id="IPR002145">
    <property type="entry name" value="CopG"/>
</dbReference>
<accession>A0A1C5AQ45</accession>
<dbReference type="InterPro" id="IPR013321">
    <property type="entry name" value="Arc_rbn_hlx_hlx"/>
</dbReference>
<dbReference type="GO" id="GO:0006355">
    <property type="term" value="P:regulation of DNA-templated transcription"/>
    <property type="evidence" value="ECO:0007669"/>
    <property type="project" value="InterPro"/>
</dbReference>
<sequence length="118" mass="12873">MTEPDFDRMTKDEVVAWFQSTDSLAPVIRSMTAAPAPGGAPTTPMMLVSTRLPVALVEQLDRLAEHAETRRSDIIRDALTSYVTSRTAPVSRDEAEHALDVLRRIVTIRTTGGHADAA</sequence>
<dbReference type="SUPFAM" id="SSF47598">
    <property type="entry name" value="Ribbon-helix-helix"/>
    <property type="match status" value="1"/>
</dbReference>
<dbReference type="Proteomes" id="UP000183585">
    <property type="component" value="Unassembled WGS sequence"/>
</dbReference>
<reference evidence="3" key="1">
    <citation type="submission" date="2016-06" db="EMBL/GenBank/DDBJ databases">
        <authorList>
            <person name="Varghese N."/>
            <person name="Submissions Spin"/>
        </authorList>
    </citation>
    <scope>NUCLEOTIDE SEQUENCE [LARGE SCALE GENOMIC DNA]</scope>
    <source>
        <strain evidence="3">DSM 43168</strain>
    </source>
</reference>
<dbReference type="AlphaFoldDB" id="A0A1C5AQ45"/>
<dbReference type="RefSeq" id="WP_074478056.1">
    <property type="nucleotide sequence ID" value="NZ_FMCT01000016.1"/>
</dbReference>
<protein>
    <submittedName>
        <fullName evidence="2">Ribbon-helix-helix protein, copG family</fullName>
    </submittedName>
</protein>
<feature type="domain" description="Ribbon-helix-helix protein CopG" evidence="1">
    <location>
        <begin position="47"/>
        <end position="84"/>
    </location>
</feature>
<gene>
    <name evidence="2" type="ORF">GA0070563_11619</name>
</gene>
<evidence type="ECO:0000313" key="2">
    <source>
        <dbReference type="EMBL" id="SCF47266.1"/>
    </source>
</evidence>
<dbReference type="EMBL" id="FMCT01000016">
    <property type="protein sequence ID" value="SCF47266.1"/>
    <property type="molecule type" value="Genomic_DNA"/>
</dbReference>
<evidence type="ECO:0000259" key="1">
    <source>
        <dbReference type="Pfam" id="PF01402"/>
    </source>
</evidence>
<proteinExistence type="predicted"/>
<dbReference type="Gene3D" id="1.10.1220.10">
    <property type="entry name" value="Met repressor-like"/>
    <property type="match status" value="1"/>
</dbReference>
<dbReference type="InterPro" id="IPR010985">
    <property type="entry name" value="Ribbon_hlx_hlx"/>
</dbReference>
<evidence type="ECO:0000313" key="3">
    <source>
        <dbReference type="Proteomes" id="UP000183585"/>
    </source>
</evidence>
<organism evidence="2 3">
    <name type="scientific">Micromonospora carbonacea</name>
    <dbReference type="NCBI Taxonomy" id="47853"/>
    <lineage>
        <taxon>Bacteria</taxon>
        <taxon>Bacillati</taxon>
        <taxon>Actinomycetota</taxon>
        <taxon>Actinomycetes</taxon>
        <taxon>Micromonosporales</taxon>
        <taxon>Micromonosporaceae</taxon>
        <taxon>Micromonospora</taxon>
    </lineage>
</organism>
<name>A0A1C5AQ45_9ACTN</name>
<dbReference type="Pfam" id="PF01402">
    <property type="entry name" value="RHH_1"/>
    <property type="match status" value="1"/>
</dbReference>
<keyword evidence="3" id="KW-1185">Reference proteome</keyword>